<protein>
    <submittedName>
        <fullName evidence="1">Uncharacterized protein</fullName>
    </submittedName>
</protein>
<dbReference type="Proteomes" id="UP000316270">
    <property type="component" value="Chromosome 18"/>
</dbReference>
<dbReference type="OrthoDB" id="3871850at2759"/>
<evidence type="ECO:0000313" key="1">
    <source>
        <dbReference type="EMBL" id="QDS77689.1"/>
    </source>
</evidence>
<name>A0A517LPY1_9PEZI</name>
<accession>A0A517LPY1</accession>
<organism evidence="1 2">
    <name type="scientific">Venturia effusa</name>
    <dbReference type="NCBI Taxonomy" id="50376"/>
    <lineage>
        <taxon>Eukaryota</taxon>
        <taxon>Fungi</taxon>
        <taxon>Dikarya</taxon>
        <taxon>Ascomycota</taxon>
        <taxon>Pezizomycotina</taxon>
        <taxon>Dothideomycetes</taxon>
        <taxon>Pleosporomycetidae</taxon>
        <taxon>Venturiales</taxon>
        <taxon>Venturiaceae</taxon>
        <taxon>Venturia</taxon>
    </lineage>
</organism>
<reference evidence="1 2" key="1">
    <citation type="submission" date="2019-07" db="EMBL/GenBank/DDBJ databases">
        <title>Finished genome of Venturia effusa.</title>
        <authorList>
            <person name="Young C.A."/>
            <person name="Cox M.P."/>
            <person name="Ganley A.R.D."/>
            <person name="David W.J."/>
        </authorList>
    </citation>
    <scope>NUCLEOTIDE SEQUENCE [LARGE SCALE GENOMIC DNA]</scope>
    <source>
        <strain evidence="2">albino</strain>
    </source>
</reference>
<keyword evidence="2" id="KW-1185">Reference proteome</keyword>
<sequence>MALFQGYWDQKGVQSPARQRRLTTAYTAFTTEELSFIQKSHPDLTTHYSRAPTIEEVMYYFYGFHSSKKQVHESEGSLDVAKSEIRKWLESKGLQLS</sequence>
<dbReference type="EMBL" id="CP042202">
    <property type="protein sequence ID" value="QDS77689.1"/>
    <property type="molecule type" value="Genomic_DNA"/>
</dbReference>
<gene>
    <name evidence="1" type="ORF">FKW77_003687</name>
</gene>
<proteinExistence type="predicted"/>
<evidence type="ECO:0000313" key="2">
    <source>
        <dbReference type="Proteomes" id="UP000316270"/>
    </source>
</evidence>
<dbReference type="AlphaFoldDB" id="A0A517LPY1"/>